<evidence type="ECO:0000256" key="1">
    <source>
        <dbReference type="ARBA" id="ARBA00022737"/>
    </source>
</evidence>
<dbReference type="Gene3D" id="1.10.10.10">
    <property type="entry name" value="Winged helix-like DNA-binding domain superfamily/Winged helix DNA-binding domain"/>
    <property type="match status" value="1"/>
</dbReference>
<dbReference type="InterPro" id="IPR041118">
    <property type="entry name" value="Rx_N"/>
</dbReference>
<name>A0AAN8UD80_9MAGN</name>
<evidence type="ECO:0000313" key="8">
    <source>
        <dbReference type="Proteomes" id="UP001370490"/>
    </source>
</evidence>
<accession>A0AAN8UD80</accession>
<sequence>MASEAIVSVITEKLADMLNQESKFLSRVKDQAKWNKAELQRMQCFLIDADEKQEGDSRVKNWVAEIREVSCDAEDIIDNLVIKEEAKKARKTIEKIASVFSDLASHHNLGKEIEWIKNRIHDIRDSHKTYGIENLGVTGEASIYAVERLKEQRRTSPRFKQSDIVVGLDDDLRTLESMLFDEESKQRGVSIVGMGGLGKTTLAKKVLVGIAQDMLGFDAGSLTIEQIKERISDFLKKKRYLIVMDDVWSIDACESVEAAFPDTGNGSRVLITTQNKEVALKAEAKSSPHELKLLNVENSWKLFLKKVGVEEDCPPNLEEVGKRIVEKCGDYSTWSKVLQRFSWQLKQDQTQCSKILEMSYNDLPPYLKPCFIYFALFPEDYEISIRRLSGLWLAEGLVQHRGVEELEDVAENYIEELFKRSSPNSGKKI</sequence>
<dbReference type="GO" id="GO:0043531">
    <property type="term" value="F:ADP binding"/>
    <property type="evidence" value="ECO:0007669"/>
    <property type="project" value="InterPro"/>
</dbReference>
<dbReference type="Pfam" id="PF23559">
    <property type="entry name" value="WHD_DRP"/>
    <property type="match status" value="1"/>
</dbReference>
<dbReference type="Gene3D" id="3.40.50.300">
    <property type="entry name" value="P-loop containing nucleotide triphosphate hydrolases"/>
    <property type="match status" value="2"/>
</dbReference>
<dbReference type="AlphaFoldDB" id="A0AAN8UD80"/>
<evidence type="ECO:0000259" key="6">
    <source>
        <dbReference type="Pfam" id="PF23559"/>
    </source>
</evidence>
<evidence type="ECO:0000259" key="4">
    <source>
        <dbReference type="Pfam" id="PF00931"/>
    </source>
</evidence>
<dbReference type="PANTHER" id="PTHR23155:SF1185">
    <property type="entry name" value="DISEASE RESISTANCE RPP8-LIKE PROTEIN 3-RELATED"/>
    <property type="match status" value="1"/>
</dbReference>
<reference evidence="7 8" key="1">
    <citation type="submission" date="2023-12" db="EMBL/GenBank/DDBJ databases">
        <title>A high-quality genome assembly for Dillenia turbinata (Dilleniales).</title>
        <authorList>
            <person name="Chanderbali A."/>
        </authorList>
    </citation>
    <scope>NUCLEOTIDE SEQUENCE [LARGE SCALE GENOMIC DNA]</scope>
    <source>
        <strain evidence="7">LSX21</strain>
        <tissue evidence="7">Leaf</tissue>
    </source>
</reference>
<feature type="domain" description="Disease resistance protein winged helix" evidence="6">
    <location>
        <begin position="376"/>
        <end position="421"/>
    </location>
</feature>
<keyword evidence="2" id="KW-0547">Nucleotide-binding</keyword>
<dbReference type="Pfam" id="PF18052">
    <property type="entry name" value="Rx_N"/>
    <property type="match status" value="1"/>
</dbReference>
<keyword evidence="8" id="KW-1185">Reference proteome</keyword>
<evidence type="ECO:0000256" key="3">
    <source>
        <dbReference type="ARBA" id="ARBA00022821"/>
    </source>
</evidence>
<dbReference type="InterPro" id="IPR044974">
    <property type="entry name" value="Disease_R_plants"/>
</dbReference>
<evidence type="ECO:0000259" key="5">
    <source>
        <dbReference type="Pfam" id="PF18052"/>
    </source>
</evidence>
<proteinExistence type="predicted"/>
<dbReference type="SUPFAM" id="SSF52540">
    <property type="entry name" value="P-loop containing nucleoside triphosphate hydrolases"/>
    <property type="match status" value="1"/>
</dbReference>
<keyword evidence="1" id="KW-0677">Repeat</keyword>
<gene>
    <name evidence="7" type="ORF">RJ641_023922</name>
</gene>
<dbReference type="InterPro" id="IPR058922">
    <property type="entry name" value="WHD_DRP"/>
</dbReference>
<dbReference type="Gene3D" id="1.20.5.4130">
    <property type="match status" value="1"/>
</dbReference>
<evidence type="ECO:0000256" key="2">
    <source>
        <dbReference type="ARBA" id="ARBA00022741"/>
    </source>
</evidence>
<dbReference type="PANTHER" id="PTHR23155">
    <property type="entry name" value="DISEASE RESISTANCE PROTEIN RP"/>
    <property type="match status" value="1"/>
</dbReference>
<dbReference type="FunFam" id="1.10.10.10:FF:000322">
    <property type="entry name" value="Probable disease resistance protein At1g63360"/>
    <property type="match status" value="1"/>
</dbReference>
<dbReference type="InterPro" id="IPR036388">
    <property type="entry name" value="WH-like_DNA-bd_sf"/>
</dbReference>
<organism evidence="7 8">
    <name type="scientific">Dillenia turbinata</name>
    <dbReference type="NCBI Taxonomy" id="194707"/>
    <lineage>
        <taxon>Eukaryota</taxon>
        <taxon>Viridiplantae</taxon>
        <taxon>Streptophyta</taxon>
        <taxon>Embryophyta</taxon>
        <taxon>Tracheophyta</taxon>
        <taxon>Spermatophyta</taxon>
        <taxon>Magnoliopsida</taxon>
        <taxon>eudicotyledons</taxon>
        <taxon>Gunneridae</taxon>
        <taxon>Pentapetalae</taxon>
        <taxon>Dilleniales</taxon>
        <taxon>Dilleniaceae</taxon>
        <taxon>Dillenia</taxon>
    </lineage>
</organism>
<dbReference type="CDD" id="cd14798">
    <property type="entry name" value="RX-CC_like"/>
    <property type="match status" value="1"/>
</dbReference>
<feature type="domain" description="NB-ARC" evidence="4">
    <location>
        <begin position="170"/>
        <end position="209"/>
    </location>
</feature>
<dbReference type="InterPro" id="IPR027417">
    <property type="entry name" value="P-loop_NTPase"/>
</dbReference>
<feature type="domain" description="Disease resistance N-terminal" evidence="5">
    <location>
        <begin position="6"/>
        <end position="89"/>
    </location>
</feature>
<evidence type="ECO:0000313" key="7">
    <source>
        <dbReference type="EMBL" id="KAK6911829.1"/>
    </source>
</evidence>
<feature type="domain" description="NB-ARC" evidence="4">
    <location>
        <begin position="225"/>
        <end position="311"/>
    </location>
</feature>
<keyword evidence="3" id="KW-0611">Plant defense</keyword>
<protein>
    <submittedName>
        <fullName evidence="7">Rx, N-terminal</fullName>
    </submittedName>
</protein>
<dbReference type="GO" id="GO:0098542">
    <property type="term" value="P:defense response to other organism"/>
    <property type="evidence" value="ECO:0007669"/>
    <property type="project" value="TreeGrafter"/>
</dbReference>
<dbReference type="Proteomes" id="UP001370490">
    <property type="component" value="Unassembled WGS sequence"/>
</dbReference>
<dbReference type="InterPro" id="IPR038005">
    <property type="entry name" value="RX-like_CC"/>
</dbReference>
<dbReference type="EMBL" id="JBAMMX010000028">
    <property type="protein sequence ID" value="KAK6911829.1"/>
    <property type="molecule type" value="Genomic_DNA"/>
</dbReference>
<comment type="caution">
    <text evidence="7">The sequence shown here is derived from an EMBL/GenBank/DDBJ whole genome shotgun (WGS) entry which is preliminary data.</text>
</comment>
<dbReference type="Pfam" id="PF00931">
    <property type="entry name" value="NB-ARC"/>
    <property type="match status" value="2"/>
</dbReference>
<dbReference type="InterPro" id="IPR002182">
    <property type="entry name" value="NB-ARC"/>
</dbReference>